<name>K1E5I7_9MICO</name>
<evidence type="ECO:0000259" key="2">
    <source>
        <dbReference type="Pfam" id="PF00582"/>
    </source>
</evidence>
<dbReference type="PATRIC" id="fig|1210046.3.peg.547"/>
<dbReference type="Pfam" id="PF00582">
    <property type="entry name" value="Usp"/>
    <property type="match status" value="1"/>
</dbReference>
<evidence type="ECO:0000313" key="3">
    <source>
        <dbReference type="EMBL" id="EKA62311.1"/>
    </source>
</evidence>
<comment type="caution">
    <text evidence="3">The sequence shown here is derived from an EMBL/GenBank/DDBJ whole genome shotgun (WGS) entry which is preliminary data.</text>
</comment>
<dbReference type="OrthoDB" id="5419113at2"/>
<dbReference type="STRING" id="1210046.B277_02828"/>
<sequence>MIIAVAHSRTPAGRAALDLALRESVLRGAELVVLHVVDRAESATSEAEDAVRASIAEHVPTIEGAGDVPTRIATAATRGDVAEAILGLAAEASAELLVIGSRRRSPVGKLIMGSTVQRVLLDSPVPVLVTRG</sequence>
<dbReference type="SUPFAM" id="SSF52402">
    <property type="entry name" value="Adenine nucleotide alpha hydrolases-like"/>
    <property type="match status" value="1"/>
</dbReference>
<dbReference type="EMBL" id="PIPF01000009">
    <property type="protein sequence ID" value="RWU83085.1"/>
    <property type="molecule type" value="Genomic_DNA"/>
</dbReference>
<dbReference type="AlphaFoldDB" id="K1E5I7"/>
<accession>K1E5I7</accession>
<dbReference type="Proteomes" id="UP000004474">
    <property type="component" value="Unassembled WGS sequence"/>
</dbReference>
<gene>
    <name evidence="3" type="ORF">B277_02828</name>
    <name evidence="4" type="ORF">CWN80_09830</name>
</gene>
<protein>
    <submittedName>
        <fullName evidence="4">Universal stress protein</fullName>
    </submittedName>
    <submittedName>
        <fullName evidence="3">UspA domain-containing protein</fullName>
    </submittedName>
</protein>
<dbReference type="InterPro" id="IPR006016">
    <property type="entry name" value="UspA"/>
</dbReference>
<dbReference type="Proteomes" id="UP000288711">
    <property type="component" value="Unassembled WGS sequence"/>
</dbReference>
<dbReference type="Gene3D" id="3.40.50.620">
    <property type="entry name" value="HUPs"/>
    <property type="match status" value="1"/>
</dbReference>
<evidence type="ECO:0000313" key="6">
    <source>
        <dbReference type="Proteomes" id="UP000288711"/>
    </source>
</evidence>
<dbReference type="PANTHER" id="PTHR46268">
    <property type="entry name" value="STRESS RESPONSE PROTEIN NHAX"/>
    <property type="match status" value="1"/>
</dbReference>
<dbReference type="PANTHER" id="PTHR46268:SF6">
    <property type="entry name" value="UNIVERSAL STRESS PROTEIN UP12"/>
    <property type="match status" value="1"/>
</dbReference>
<dbReference type="CDD" id="cd00293">
    <property type="entry name" value="USP-like"/>
    <property type="match status" value="1"/>
</dbReference>
<dbReference type="EMBL" id="ALWX01000010">
    <property type="protein sequence ID" value="EKA62311.1"/>
    <property type="molecule type" value="Genomic_DNA"/>
</dbReference>
<dbReference type="InterPro" id="IPR014729">
    <property type="entry name" value="Rossmann-like_a/b/a_fold"/>
</dbReference>
<keyword evidence="6" id="KW-1185">Reference proteome</keyword>
<comment type="similarity">
    <text evidence="1">Belongs to the universal stress protein A family.</text>
</comment>
<organism evidence="3 5">
    <name type="scientific">Janibacter hoylei PVAS-1</name>
    <dbReference type="NCBI Taxonomy" id="1210046"/>
    <lineage>
        <taxon>Bacteria</taxon>
        <taxon>Bacillati</taxon>
        <taxon>Actinomycetota</taxon>
        <taxon>Actinomycetes</taxon>
        <taxon>Micrococcales</taxon>
        <taxon>Intrasporangiaceae</taxon>
        <taxon>Janibacter</taxon>
    </lineage>
</organism>
<evidence type="ECO:0000256" key="1">
    <source>
        <dbReference type="ARBA" id="ARBA00008791"/>
    </source>
</evidence>
<evidence type="ECO:0000313" key="4">
    <source>
        <dbReference type="EMBL" id="RWU83085.1"/>
    </source>
</evidence>
<evidence type="ECO:0000313" key="5">
    <source>
        <dbReference type="Proteomes" id="UP000004474"/>
    </source>
</evidence>
<dbReference type="RefSeq" id="WP_007924907.1">
    <property type="nucleotide sequence ID" value="NZ_ALWX01000010.1"/>
</dbReference>
<reference evidence="4 6" key="1">
    <citation type="journal article" date="2009" name="Int. J. Syst. Evol. Microbiol.">
        <title>Janibacter hoylei sp. nov., Bacillus isronensis sp. nov. and Bacillus aryabhattai sp. nov., isolated from cryotubes used for collecting air from the upper atmosphere.</title>
        <authorList>
            <person name="Shivaji S."/>
            <person name="Chaturvedi P."/>
            <person name="Begum Z."/>
            <person name="Pindi P.K."/>
            <person name="Manorama R."/>
            <person name="Padmanaban D.A."/>
            <person name="Shouche Y.S."/>
            <person name="Pawar S."/>
            <person name="Vaishampayan P."/>
            <person name="Dutt C.B."/>
            <person name="Datta G.N."/>
            <person name="Manchanda R.K."/>
            <person name="Rao U.R."/>
            <person name="Bhargava P.M."/>
            <person name="Narlikar J.V."/>
        </authorList>
    </citation>
    <scope>NUCLEOTIDE SEQUENCE [LARGE SCALE GENOMIC DNA]</scope>
    <source>
        <strain evidence="4 6">PVAS-1</strain>
    </source>
</reference>
<feature type="domain" description="UspA" evidence="2">
    <location>
        <begin position="2"/>
        <end position="131"/>
    </location>
</feature>
<dbReference type="eggNOG" id="COG0589">
    <property type="taxonomic scope" value="Bacteria"/>
</dbReference>
<dbReference type="InterPro" id="IPR006015">
    <property type="entry name" value="Universal_stress_UspA"/>
</dbReference>
<dbReference type="PRINTS" id="PR01438">
    <property type="entry name" value="UNVRSLSTRESS"/>
</dbReference>
<reference evidence="3 5" key="2">
    <citation type="journal article" date="2012" name="J. Bacteriol.">
        <title>Genome Sequence of Janibacter hoylei MTCC8307, Isolated from the Stratospheric Air.</title>
        <authorList>
            <person name="Pawar S.P."/>
            <person name="Dhotre D.P."/>
            <person name="Shetty S.A."/>
            <person name="Chowdhury S.P."/>
            <person name="Chaudhari B.L."/>
            <person name="Shouche Y.S."/>
        </authorList>
    </citation>
    <scope>NUCLEOTIDE SEQUENCE [LARGE SCALE GENOMIC DNA]</scope>
    <source>
        <strain evidence="3 5">PVAS-1</strain>
    </source>
</reference>
<reference evidence="4" key="3">
    <citation type="submission" date="2017-11" db="EMBL/GenBank/DDBJ databases">
        <authorList>
            <person name="Seuylemezian A."/>
            <person name="Cooper K."/>
            <person name="Vaishampayan P."/>
        </authorList>
    </citation>
    <scope>NUCLEOTIDE SEQUENCE</scope>
    <source>
        <strain evidence="4">PVAS-1</strain>
    </source>
</reference>
<proteinExistence type="inferred from homology"/>